<dbReference type="KEGG" id="dfa:DFA_09043"/>
<reference evidence="3" key="1">
    <citation type="journal article" date="2011" name="Genome Res.">
        <title>Phylogeny-wide analysis of social amoeba genomes highlights ancient origins for complex intercellular communication.</title>
        <authorList>
            <person name="Heidel A.J."/>
            <person name="Lawal H.M."/>
            <person name="Felder M."/>
            <person name="Schilde C."/>
            <person name="Helps N.R."/>
            <person name="Tunggal B."/>
            <person name="Rivero F."/>
            <person name="John U."/>
            <person name="Schleicher M."/>
            <person name="Eichinger L."/>
            <person name="Platzer M."/>
            <person name="Noegel A.A."/>
            <person name="Schaap P."/>
            <person name="Gloeckner G."/>
        </authorList>
    </citation>
    <scope>NUCLEOTIDE SEQUENCE [LARGE SCALE GENOMIC DNA]</scope>
    <source>
        <strain evidence="3">SH3</strain>
    </source>
</reference>
<dbReference type="Gene3D" id="1.10.20.10">
    <property type="entry name" value="Histone, subunit A"/>
    <property type="match status" value="1"/>
</dbReference>
<dbReference type="SUPFAM" id="SSF47113">
    <property type="entry name" value="Histone-fold"/>
    <property type="match status" value="1"/>
</dbReference>
<organism evidence="2 3">
    <name type="scientific">Cavenderia fasciculata</name>
    <name type="common">Slime mold</name>
    <name type="synonym">Dictyostelium fasciculatum</name>
    <dbReference type="NCBI Taxonomy" id="261658"/>
    <lineage>
        <taxon>Eukaryota</taxon>
        <taxon>Amoebozoa</taxon>
        <taxon>Evosea</taxon>
        <taxon>Eumycetozoa</taxon>
        <taxon>Dictyostelia</taxon>
        <taxon>Acytosteliales</taxon>
        <taxon>Cavenderiaceae</taxon>
        <taxon>Cavenderia</taxon>
    </lineage>
</organism>
<dbReference type="GO" id="GO:0046982">
    <property type="term" value="F:protein heterodimerization activity"/>
    <property type="evidence" value="ECO:0007669"/>
    <property type="project" value="InterPro"/>
</dbReference>
<accession>F4Q6J5</accession>
<dbReference type="Proteomes" id="UP000007797">
    <property type="component" value="Unassembled WGS sequence"/>
</dbReference>
<evidence type="ECO:0000256" key="1">
    <source>
        <dbReference type="SAM" id="MobiDB-lite"/>
    </source>
</evidence>
<dbReference type="InterPro" id="IPR009072">
    <property type="entry name" value="Histone-fold"/>
</dbReference>
<dbReference type="RefSeq" id="XP_004354905.1">
    <property type="nucleotide sequence ID" value="XM_004354853.1"/>
</dbReference>
<dbReference type="EMBL" id="GL883023">
    <property type="protein sequence ID" value="EGG16505.1"/>
    <property type="molecule type" value="Genomic_DNA"/>
</dbReference>
<dbReference type="GeneID" id="14868552"/>
<proteinExistence type="predicted"/>
<feature type="compositionally biased region" description="Acidic residues" evidence="1">
    <location>
        <begin position="150"/>
        <end position="166"/>
    </location>
</feature>
<gene>
    <name evidence="2" type="ORF">DFA_09043</name>
</gene>
<keyword evidence="3" id="KW-1185">Reference proteome</keyword>
<dbReference type="AlphaFoldDB" id="F4Q6J5"/>
<protein>
    <submittedName>
        <fullName evidence="2">Uncharacterized protein</fullName>
    </submittedName>
</protein>
<sequence length="172" mass="19226">MKSINMSPPIQSNRNVNISIRFKLYDNRKSLKDFQSATRLVLSGDLAKGAIDHGIKSLDNPKELYFQPSFCLQDMKESKLFNNFPKSCGIHLSAMLDYLVTCVLGVSIKVAIQYNTIRLLPVLIKIGISKDRELEDLFNGIIIPSSGGRDEEEDISSEEISSDDDSCGSQDY</sequence>
<evidence type="ECO:0000313" key="3">
    <source>
        <dbReference type="Proteomes" id="UP000007797"/>
    </source>
</evidence>
<feature type="region of interest" description="Disordered" evidence="1">
    <location>
        <begin position="145"/>
        <end position="172"/>
    </location>
</feature>
<name>F4Q6J5_CACFS</name>
<evidence type="ECO:0000313" key="2">
    <source>
        <dbReference type="EMBL" id="EGG16505.1"/>
    </source>
</evidence>